<feature type="transmembrane region" description="Helical" evidence="2">
    <location>
        <begin position="466"/>
        <end position="489"/>
    </location>
</feature>
<proteinExistence type="predicted"/>
<evidence type="ECO:0000256" key="1">
    <source>
        <dbReference type="SAM" id="MobiDB-lite"/>
    </source>
</evidence>
<accession>A0A6A3C4U8</accession>
<feature type="transmembrane region" description="Helical" evidence="2">
    <location>
        <begin position="730"/>
        <end position="752"/>
    </location>
</feature>
<sequence length="771" mass="86855">MLFLMRGFFSFESCSEASVDKLTRSYEDLFVVLGADPIGHGCVAVPDVRETVGSDDSVALSPDSGSEPLGDPRTETAGPSDAAHVDRVLDSFLGPNLCEDGLAVGTSGLVHNRLGGDLMGEVEPSTVRQALASPRWRQAIHDEYETLVRNVQNGWKLRQVDVNNVFLNGDLFEEVYMVQLPGFEQESSDGGKLVCKLEKANASLFIRRDDGHCLYILVYVDDIVVTGDSVEMIEEVVSSLGHGVLFLSQRKYIRELLELVDMAGARSVPTPMVSTSKLVQDVGRPLDDSQFYQSEDDRRSVSGYCIFLGGNLVSWCSHKQKSVSRSTEAGYRGVADTVSEVTWSSGLFREMGVVCVDIPIVWSDNTIAVAMSASPVFHAHSKHVELDVHFVREKVASGDLCLCYVPALHQVADGLTKPLSKPRVNVIVYMMHAYLCMGYCMVLGSSTHFWQPIMTAESTATSSYWLNWRFFVCALFVLFYLVVATILISKFEGRKRSNRRGAGNQTVSPGEVYKEEAWNTSLKSIHPAWLLGFRMLAFITLLTLLVLNVVIDGFSIFFFYTQWTFTLVTTYFMLGCVISIYGCQKHWAQARCDSADRVSSDTEQDTHESNESELSDDREIDGRWIYAFQIMYQASAGASMLTDLVFWIILFPFLKSIPYGVDLMLIISMHSVNAAFLLCDSILNCMRFPFFRIAYFFLWTSIFVIFQWLVHAYYNLWWPYPFLDLTPFYAPIWYLLVGTMHLPAYGAFAFVVKFKESSFSRLFPESYRRLT</sequence>
<evidence type="ECO:0000313" key="3">
    <source>
        <dbReference type="EMBL" id="KAE8722638.1"/>
    </source>
</evidence>
<reference evidence="3" key="1">
    <citation type="submission" date="2019-09" db="EMBL/GenBank/DDBJ databases">
        <title>Draft genome information of white flower Hibiscus syriacus.</title>
        <authorList>
            <person name="Kim Y.-M."/>
        </authorList>
    </citation>
    <scope>NUCLEOTIDE SEQUENCE [LARGE SCALE GENOMIC DNA]</scope>
    <source>
        <strain evidence="3">YM2019G1</strain>
    </source>
</reference>
<dbReference type="EMBL" id="VEPZ02000559">
    <property type="protein sequence ID" value="KAE8722638.1"/>
    <property type="molecule type" value="Genomic_DNA"/>
</dbReference>
<feature type="transmembrane region" description="Helical" evidence="2">
    <location>
        <begin position="557"/>
        <end position="581"/>
    </location>
</feature>
<keyword evidence="2" id="KW-0472">Membrane</keyword>
<dbReference type="CDD" id="cd09272">
    <property type="entry name" value="RNase_HI_RT_Ty1"/>
    <property type="match status" value="1"/>
</dbReference>
<gene>
    <name evidence="3" type="ORF">F3Y22_tig00013808pilonHSYRG00061</name>
</gene>
<dbReference type="AlphaFoldDB" id="A0A6A3C4U8"/>
<keyword evidence="4" id="KW-1185">Reference proteome</keyword>
<evidence type="ECO:0000313" key="4">
    <source>
        <dbReference type="Proteomes" id="UP000436088"/>
    </source>
</evidence>
<dbReference type="GO" id="GO:0016020">
    <property type="term" value="C:membrane"/>
    <property type="evidence" value="ECO:0007669"/>
    <property type="project" value="TreeGrafter"/>
</dbReference>
<evidence type="ECO:0000256" key="2">
    <source>
        <dbReference type="SAM" id="Phobius"/>
    </source>
</evidence>
<feature type="transmembrane region" description="Helical" evidence="2">
    <location>
        <begin position="426"/>
        <end position="446"/>
    </location>
</feature>
<dbReference type="PANTHER" id="PTHR12242">
    <property type="entry name" value="OS02G0130600 PROTEIN-RELATED"/>
    <property type="match status" value="1"/>
</dbReference>
<feature type="region of interest" description="Disordered" evidence="1">
    <location>
        <begin position="53"/>
        <end position="81"/>
    </location>
</feature>
<dbReference type="Proteomes" id="UP000436088">
    <property type="component" value="Unassembled WGS sequence"/>
</dbReference>
<keyword evidence="2" id="KW-1133">Transmembrane helix</keyword>
<dbReference type="PANTHER" id="PTHR12242:SF10">
    <property type="entry name" value="TRANSMEMBRANE PROTEIN"/>
    <property type="match status" value="1"/>
</dbReference>
<feature type="transmembrane region" description="Helical" evidence="2">
    <location>
        <begin position="690"/>
        <end position="710"/>
    </location>
</feature>
<comment type="caution">
    <text evidence="3">The sequence shown here is derived from an EMBL/GenBank/DDBJ whole genome shotgun (WGS) entry which is preliminary data.</text>
</comment>
<dbReference type="SUPFAM" id="SSF56672">
    <property type="entry name" value="DNA/RNA polymerases"/>
    <property type="match status" value="1"/>
</dbReference>
<feature type="transmembrane region" description="Helical" evidence="2">
    <location>
        <begin position="528"/>
        <end position="551"/>
    </location>
</feature>
<dbReference type="InterPro" id="IPR043502">
    <property type="entry name" value="DNA/RNA_pol_sf"/>
</dbReference>
<protein>
    <submittedName>
        <fullName evidence="3">Uncharacterized protein</fullName>
    </submittedName>
</protein>
<name>A0A6A3C4U8_HIBSY</name>
<organism evidence="3 4">
    <name type="scientific">Hibiscus syriacus</name>
    <name type="common">Rose of Sharon</name>
    <dbReference type="NCBI Taxonomy" id="106335"/>
    <lineage>
        <taxon>Eukaryota</taxon>
        <taxon>Viridiplantae</taxon>
        <taxon>Streptophyta</taxon>
        <taxon>Embryophyta</taxon>
        <taxon>Tracheophyta</taxon>
        <taxon>Spermatophyta</taxon>
        <taxon>Magnoliopsida</taxon>
        <taxon>eudicotyledons</taxon>
        <taxon>Gunneridae</taxon>
        <taxon>Pentapetalae</taxon>
        <taxon>rosids</taxon>
        <taxon>malvids</taxon>
        <taxon>Malvales</taxon>
        <taxon>Malvaceae</taxon>
        <taxon>Malvoideae</taxon>
        <taxon>Hibiscus</taxon>
    </lineage>
</organism>
<keyword evidence="2" id="KW-0812">Transmembrane</keyword>